<reference evidence="2" key="1">
    <citation type="submission" date="2022-12" db="EMBL/GenBank/DDBJ databases">
        <title>Isolation and characterisation of novel Methanocorpusculum spp. from native Australian herbivores indicates the genus is ancestrally host-associated.</title>
        <authorList>
            <person name="Volmer J.G."/>
            <person name="Soo R.M."/>
            <person name="Evans P.N."/>
            <person name="Hoedt E.C."/>
            <person name="Astorga Alsina A.L."/>
            <person name="Woodcroft B.J."/>
            <person name="Tyson G.W."/>
            <person name="Hugenholtz P."/>
            <person name="Morrison M."/>
        </authorList>
    </citation>
    <scope>NUCLEOTIDE SEQUENCE</scope>
    <source>
        <strain evidence="2">MG</strain>
    </source>
</reference>
<name>A0ABT4IG53_9EURY</name>
<evidence type="ECO:0000313" key="3">
    <source>
        <dbReference type="Proteomes" id="UP001141422"/>
    </source>
</evidence>
<evidence type="ECO:0000256" key="1">
    <source>
        <dbReference type="SAM" id="Phobius"/>
    </source>
</evidence>
<proteinExistence type="predicted"/>
<accession>A0ABT4IG53</accession>
<gene>
    <name evidence="2" type="ORF">O0S10_05640</name>
</gene>
<keyword evidence="1" id="KW-0472">Membrane</keyword>
<organism evidence="2 3">
    <name type="scientific">Methanocorpusculum petauri</name>
    <dbReference type="NCBI Taxonomy" id="3002863"/>
    <lineage>
        <taxon>Archaea</taxon>
        <taxon>Methanobacteriati</taxon>
        <taxon>Methanobacteriota</taxon>
        <taxon>Stenosarchaea group</taxon>
        <taxon>Methanomicrobia</taxon>
        <taxon>Methanomicrobiales</taxon>
        <taxon>Methanocorpusculaceae</taxon>
        <taxon>Methanocorpusculum</taxon>
    </lineage>
</organism>
<dbReference type="RefSeq" id="WP_268924923.1">
    <property type="nucleotide sequence ID" value="NZ_JAPTGB010000010.1"/>
</dbReference>
<evidence type="ECO:0008006" key="4">
    <source>
        <dbReference type="Google" id="ProtNLM"/>
    </source>
</evidence>
<keyword evidence="1" id="KW-0812">Transmembrane</keyword>
<sequence length="137" mass="14550">MRARAAAAHGSPGSIAIVVVLVIAVVGVLVFVGSSMVQNLAATELSTNGVDLMVRISGDDVVAVIVGGDRASSLSSVDVYFHGREDVHYSFEPVRIMEVMQCAGMAKDVTGWQTVITEGTFTDGMREIIGYTRLRFA</sequence>
<dbReference type="Proteomes" id="UP001141422">
    <property type="component" value="Unassembled WGS sequence"/>
</dbReference>
<keyword evidence="3" id="KW-1185">Reference proteome</keyword>
<protein>
    <recommendedName>
        <fullName evidence="4">Archaeal Type IV pilin N-terminal domain-containing protein</fullName>
    </recommendedName>
</protein>
<feature type="transmembrane region" description="Helical" evidence="1">
    <location>
        <begin position="12"/>
        <end position="32"/>
    </location>
</feature>
<comment type="caution">
    <text evidence="2">The sequence shown here is derived from an EMBL/GenBank/DDBJ whole genome shotgun (WGS) entry which is preliminary data.</text>
</comment>
<evidence type="ECO:0000313" key="2">
    <source>
        <dbReference type="EMBL" id="MCZ0860714.1"/>
    </source>
</evidence>
<dbReference type="EMBL" id="JAPTGB010000010">
    <property type="protein sequence ID" value="MCZ0860714.1"/>
    <property type="molecule type" value="Genomic_DNA"/>
</dbReference>
<keyword evidence="1" id="KW-1133">Transmembrane helix</keyword>